<dbReference type="Proteomes" id="UP001216390">
    <property type="component" value="Chromosome"/>
</dbReference>
<evidence type="ECO:0000259" key="5">
    <source>
        <dbReference type="Pfam" id="PF04586"/>
    </source>
</evidence>
<dbReference type="RefSeq" id="WP_272737399.1">
    <property type="nucleotide sequence ID" value="NZ_CP116942.1"/>
</dbReference>
<evidence type="ECO:0000256" key="3">
    <source>
        <dbReference type="ARBA" id="ARBA00022801"/>
    </source>
</evidence>
<feature type="domain" description="Prohead serine protease" evidence="5">
    <location>
        <begin position="15"/>
        <end position="172"/>
    </location>
</feature>
<dbReference type="KEGG" id="ima:PO878_03975"/>
<evidence type="ECO:0000256" key="2">
    <source>
        <dbReference type="ARBA" id="ARBA00022670"/>
    </source>
</evidence>
<organism evidence="6 7">
    <name type="scientific">Iamia majanohamensis</name>
    <dbReference type="NCBI Taxonomy" id="467976"/>
    <lineage>
        <taxon>Bacteria</taxon>
        <taxon>Bacillati</taxon>
        <taxon>Actinomycetota</taxon>
        <taxon>Acidimicrobiia</taxon>
        <taxon>Acidimicrobiales</taxon>
        <taxon>Iamiaceae</taxon>
        <taxon>Iamia</taxon>
    </lineage>
</organism>
<evidence type="ECO:0000256" key="1">
    <source>
        <dbReference type="ARBA" id="ARBA00022612"/>
    </source>
</evidence>
<dbReference type="Pfam" id="PF04586">
    <property type="entry name" value="Peptidase_S78"/>
    <property type="match status" value="1"/>
</dbReference>
<dbReference type="GO" id="GO:0008233">
    <property type="term" value="F:peptidase activity"/>
    <property type="evidence" value="ECO:0007669"/>
    <property type="project" value="UniProtKB-KW"/>
</dbReference>
<accession>A0AAF0BS81</accession>
<feature type="compositionally biased region" description="Acidic residues" evidence="4">
    <location>
        <begin position="198"/>
        <end position="208"/>
    </location>
</feature>
<proteinExistence type="predicted"/>
<keyword evidence="3" id="KW-0378">Hydrolase</keyword>
<evidence type="ECO:0000256" key="4">
    <source>
        <dbReference type="SAM" id="MobiDB-lite"/>
    </source>
</evidence>
<evidence type="ECO:0000313" key="6">
    <source>
        <dbReference type="EMBL" id="WCO67881.1"/>
    </source>
</evidence>
<name>A0AAF0BS81_9ACTN</name>
<dbReference type="InterPro" id="IPR054613">
    <property type="entry name" value="Peptidase_S78_dom"/>
</dbReference>
<evidence type="ECO:0000313" key="7">
    <source>
        <dbReference type="Proteomes" id="UP001216390"/>
    </source>
</evidence>
<feature type="region of interest" description="Disordered" evidence="4">
    <location>
        <begin position="194"/>
        <end position="216"/>
    </location>
</feature>
<gene>
    <name evidence="6" type="ORF">PO878_03975</name>
</gene>
<sequence length="224" mass="24604">MTATYEQRHLVEPVEFRSGDHGRITASGIAMRYGAKSKPIGGQFREEFRSGAFTKTLQEQDILAHNEHGGPYLGRTGAGTVRTFDSRSELAYEIDLPDTAAGRDTAHLLERGDIKGSSIGFRALPKAEQWSVDDDGMALRSVSEARLFVIDLTVQPYYDDSTASLALRSLAAEHEMDLRSVVEVAERGELAALISNPGDDDQEGEEEGRETPTLLRPHLSWLSA</sequence>
<dbReference type="GO" id="GO:0006508">
    <property type="term" value="P:proteolysis"/>
    <property type="evidence" value="ECO:0007669"/>
    <property type="project" value="UniProtKB-KW"/>
</dbReference>
<reference evidence="6" key="1">
    <citation type="submission" date="2023-01" db="EMBL/GenBank/DDBJ databases">
        <title>The diversity of Class Acidimicrobiia in South China Sea sediment environments and the proposal of Iamia marina sp. nov., a novel species of the genus Iamia.</title>
        <authorList>
            <person name="He Y."/>
            <person name="Tian X."/>
        </authorList>
    </citation>
    <scope>NUCLEOTIDE SEQUENCE</scope>
    <source>
        <strain evidence="6">DSM 19957</strain>
    </source>
</reference>
<keyword evidence="2 6" id="KW-0645">Protease</keyword>
<protein>
    <submittedName>
        <fullName evidence="6">HK97 family phage prohead protease</fullName>
    </submittedName>
</protein>
<dbReference type="EMBL" id="CP116942">
    <property type="protein sequence ID" value="WCO67881.1"/>
    <property type="molecule type" value="Genomic_DNA"/>
</dbReference>
<keyword evidence="7" id="KW-1185">Reference proteome</keyword>
<dbReference type="AlphaFoldDB" id="A0AAF0BS81"/>
<keyword evidence="1" id="KW-1188">Viral release from host cell</keyword>